<sequence>MKKFVFLFLVPALLSIAGCQSSSETEPQTTAEAPHDHGDSESQQDHSVEGHGHGVGPHDGTVADWGGGKFHVEFTVDHDQQQATVYILGPDETSPVPIEAETIELSITDPVMQVTLNASPQAGDPEGKASRFVGNHEKLGVVQEYAGTMSGVVDGTPYSGDFTEEPHGDHPH</sequence>
<protein>
    <submittedName>
        <fullName evidence="3">Uncharacterized protein</fullName>
    </submittedName>
</protein>
<dbReference type="Proteomes" id="UP000324479">
    <property type="component" value="Unassembled WGS sequence"/>
</dbReference>
<feature type="compositionally biased region" description="Basic and acidic residues" evidence="1">
    <location>
        <begin position="33"/>
        <end position="52"/>
    </location>
</feature>
<name>A0A5M6DAF2_9BACT</name>
<gene>
    <name evidence="3" type="ORF">FYK55_09490</name>
</gene>
<dbReference type="EMBL" id="VWOX01000004">
    <property type="protein sequence ID" value="KAA5544544.1"/>
    <property type="molecule type" value="Genomic_DNA"/>
</dbReference>
<reference evidence="3 4" key="1">
    <citation type="submission" date="2019-08" db="EMBL/GenBank/DDBJ databases">
        <authorList>
            <person name="Dhanesh K."/>
            <person name="Kumar G."/>
            <person name="Sasikala C."/>
            <person name="Venkata Ramana C."/>
        </authorList>
    </citation>
    <scope>NUCLEOTIDE SEQUENCE [LARGE SCALE GENOMIC DNA]</scope>
    <source>
        <strain evidence="3 4">JC645</strain>
    </source>
</reference>
<evidence type="ECO:0000256" key="2">
    <source>
        <dbReference type="SAM" id="SignalP"/>
    </source>
</evidence>
<comment type="caution">
    <text evidence="3">The sequence shown here is derived from an EMBL/GenBank/DDBJ whole genome shotgun (WGS) entry which is preliminary data.</text>
</comment>
<dbReference type="AlphaFoldDB" id="A0A5M6DAF2"/>
<evidence type="ECO:0000256" key="1">
    <source>
        <dbReference type="SAM" id="MobiDB-lite"/>
    </source>
</evidence>
<proteinExistence type="predicted"/>
<keyword evidence="2" id="KW-0732">Signal</keyword>
<accession>A0A5M6DAF2</accession>
<feature type="compositionally biased region" description="Polar residues" evidence="1">
    <location>
        <begin position="20"/>
        <end position="31"/>
    </location>
</feature>
<feature type="chain" id="PRO_5024283325" evidence="2">
    <location>
        <begin position="18"/>
        <end position="172"/>
    </location>
</feature>
<evidence type="ECO:0000313" key="3">
    <source>
        <dbReference type="EMBL" id="KAA5544544.1"/>
    </source>
</evidence>
<feature type="signal peptide" evidence="2">
    <location>
        <begin position="1"/>
        <end position="17"/>
    </location>
</feature>
<dbReference type="PROSITE" id="PS51257">
    <property type="entry name" value="PROKAR_LIPOPROTEIN"/>
    <property type="match status" value="1"/>
</dbReference>
<feature type="region of interest" description="Disordered" evidence="1">
    <location>
        <begin position="20"/>
        <end position="66"/>
    </location>
</feature>
<keyword evidence="4" id="KW-1185">Reference proteome</keyword>
<evidence type="ECO:0000313" key="4">
    <source>
        <dbReference type="Proteomes" id="UP000324479"/>
    </source>
</evidence>
<organism evidence="3 4">
    <name type="scientific">Roseiconus nitratireducens</name>
    <dbReference type="NCBI Taxonomy" id="2605748"/>
    <lineage>
        <taxon>Bacteria</taxon>
        <taxon>Pseudomonadati</taxon>
        <taxon>Planctomycetota</taxon>
        <taxon>Planctomycetia</taxon>
        <taxon>Pirellulales</taxon>
        <taxon>Pirellulaceae</taxon>
        <taxon>Roseiconus</taxon>
    </lineage>
</organism>